<dbReference type="Pfam" id="PF01243">
    <property type="entry name" value="PNPOx_N"/>
    <property type="match status" value="1"/>
</dbReference>
<gene>
    <name evidence="2" type="ORF">SAMN05421663_106116</name>
</gene>
<dbReference type="AlphaFoldDB" id="A0A1G6RMJ7"/>
<dbReference type="PANTHER" id="PTHR34818:SF1">
    <property type="entry name" value="PROTEIN BLI-3"/>
    <property type="match status" value="1"/>
</dbReference>
<dbReference type="OrthoDB" id="5431160at2"/>
<sequence>MEQSEVRKHVEQILENQKIGTLATIQGGKPYTRYMAFFNEGYTLYCATSGNSHKVDDIKSNHNVHILLGYNGDGVGDDYVEIEADAKVSESPELKQQLWKDSFRAWLDGPDDPDYVVLEINPDKIYLKNVSKNDVYTVDL</sequence>
<keyword evidence="3" id="KW-1185">Reference proteome</keyword>
<dbReference type="SUPFAM" id="SSF50475">
    <property type="entry name" value="FMN-binding split barrel"/>
    <property type="match status" value="1"/>
</dbReference>
<dbReference type="RefSeq" id="WP_093727492.1">
    <property type="nucleotide sequence ID" value="NZ_FMZB01000006.1"/>
</dbReference>
<evidence type="ECO:0000313" key="2">
    <source>
        <dbReference type="EMBL" id="SDD05633.1"/>
    </source>
</evidence>
<dbReference type="Proteomes" id="UP000198666">
    <property type="component" value="Unassembled WGS sequence"/>
</dbReference>
<dbReference type="EMBL" id="FMZB01000006">
    <property type="protein sequence ID" value="SDD05633.1"/>
    <property type="molecule type" value="Genomic_DNA"/>
</dbReference>
<name>A0A1G6RMJ7_9BACI</name>
<feature type="domain" description="Pyridoxamine 5'-phosphate oxidase N-terminal" evidence="1">
    <location>
        <begin position="8"/>
        <end position="128"/>
    </location>
</feature>
<protein>
    <submittedName>
        <fullName evidence="2">General stress protein 26</fullName>
    </submittedName>
</protein>
<dbReference type="InterPro" id="IPR052917">
    <property type="entry name" value="Stress-Dev_Protein"/>
</dbReference>
<dbReference type="Gene3D" id="2.30.110.10">
    <property type="entry name" value="Electron Transport, Fmn-binding Protein, Chain A"/>
    <property type="match status" value="1"/>
</dbReference>
<accession>A0A1G6RMJ7</accession>
<evidence type="ECO:0000313" key="3">
    <source>
        <dbReference type="Proteomes" id="UP000198666"/>
    </source>
</evidence>
<evidence type="ECO:0000259" key="1">
    <source>
        <dbReference type="Pfam" id="PF01243"/>
    </source>
</evidence>
<proteinExistence type="predicted"/>
<reference evidence="3" key="1">
    <citation type="submission" date="2016-10" db="EMBL/GenBank/DDBJ databases">
        <authorList>
            <person name="Varghese N."/>
            <person name="Submissions S."/>
        </authorList>
    </citation>
    <scope>NUCLEOTIDE SEQUENCE [LARGE SCALE GENOMIC DNA]</scope>
    <source>
        <strain evidence="3">DSM 21620</strain>
    </source>
</reference>
<dbReference type="InterPro" id="IPR012349">
    <property type="entry name" value="Split_barrel_FMN-bd"/>
</dbReference>
<organism evidence="2 3">
    <name type="scientific">Terribacillus halophilus</name>
    <dbReference type="NCBI Taxonomy" id="361279"/>
    <lineage>
        <taxon>Bacteria</taxon>
        <taxon>Bacillati</taxon>
        <taxon>Bacillota</taxon>
        <taxon>Bacilli</taxon>
        <taxon>Bacillales</taxon>
        <taxon>Bacillaceae</taxon>
        <taxon>Terribacillus</taxon>
    </lineage>
</organism>
<dbReference type="InterPro" id="IPR011576">
    <property type="entry name" value="Pyridox_Oxase_N"/>
</dbReference>
<dbReference type="PANTHER" id="PTHR34818">
    <property type="entry name" value="PROTEIN BLI-3"/>
    <property type="match status" value="1"/>
</dbReference>
<dbReference type="STRING" id="361279.SAMN05421663_106116"/>